<dbReference type="InterPro" id="IPR009581">
    <property type="entry name" value="FAM20_C"/>
</dbReference>
<feature type="domain" description="FAM20 C-terminal" evidence="10">
    <location>
        <begin position="268"/>
        <end position="479"/>
    </location>
</feature>
<keyword evidence="8" id="KW-0464">Manganese</keyword>
<accession>A0A6J1S4Y7</accession>
<dbReference type="PANTHER" id="PTHR12450:SF14">
    <property type="entry name" value="GLYCOSAMINOGLYCAN XYLOSYLKINASE"/>
    <property type="match status" value="1"/>
</dbReference>
<keyword evidence="7" id="KW-0547">Nucleotide-binding</keyword>
<keyword evidence="7" id="KW-0067">ATP-binding</keyword>
<feature type="binding site" evidence="7">
    <location>
        <position position="377"/>
    </location>
    <ligand>
        <name>ATP</name>
        <dbReference type="ChEBI" id="CHEBI:30616"/>
    </ligand>
</feature>
<evidence type="ECO:0000256" key="4">
    <source>
        <dbReference type="ARBA" id="ARBA00023157"/>
    </source>
</evidence>
<evidence type="ECO:0000256" key="3">
    <source>
        <dbReference type="ARBA" id="ARBA00023034"/>
    </source>
</evidence>
<evidence type="ECO:0000256" key="9">
    <source>
        <dbReference type="SAM" id="Phobius"/>
    </source>
</evidence>
<dbReference type="RefSeq" id="XP_026276082.1">
    <property type="nucleotide sequence ID" value="XM_026420297.2"/>
</dbReference>
<evidence type="ECO:0000256" key="7">
    <source>
        <dbReference type="PIRSR" id="PIRSR624869-2"/>
    </source>
</evidence>
<dbReference type="InterPro" id="IPR024869">
    <property type="entry name" value="FAM20"/>
</dbReference>
<dbReference type="PANTHER" id="PTHR12450">
    <property type="entry name" value="DENTIN MATRIX PROTEIN 4 PROTEIN FAM20"/>
    <property type="match status" value="1"/>
</dbReference>
<keyword evidence="4" id="KW-1015">Disulfide bond</keyword>
<evidence type="ECO:0000256" key="5">
    <source>
        <dbReference type="ARBA" id="ARBA00023180"/>
    </source>
</evidence>
<dbReference type="GeneID" id="113204919"/>
<feature type="transmembrane region" description="Helical" evidence="9">
    <location>
        <begin position="21"/>
        <end position="42"/>
    </location>
</feature>
<name>A0A6J1S4Y7_FRAOC</name>
<evidence type="ECO:0000256" key="8">
    <source>
        <dbReference type="PIRSR" id="PIRSR624869-3"/>
    </source>
</evidence>
<dbReference type="GO" id="GO:0005794">
    <property type="term" value="C:Golgi apparatus"/>
    <property type="evidence" value="ECO:0007669"/>
    <property type="project" value="UniProtKB-SubCell"/>
</dbReference>
<feature type="binding site" evidence="7">
    <location>
        <position position="203"/>
    </location>
    <ligand>
        <name>ATP</name>
        <dbReference type="ChEBI" id="CHEBI:30616"/>
    </ligand>
</feature>
<evidence type="ECO:0000313" key="13">
    <source>
        <dbReference type="RefSeq" id="XP_026276083.1"/>
    </source>
</evidence>
<dbReference type="Proteomes" id="UP000504606">
    <property type="component" value="Unplaced"/>
</dbReference>
<feature type="binding site" evidence="7">
    <location>
        <position position="391"/>
    </location>
    <ligand>
        <name>ATP</name>
        <dbReference type="ChEBI" id="CHEBI:30616"/>
    </ligand>
</feature>
<feature type="binding site" evidence="7">
    <location>
        <position position="187"/>
    </location>
    <ligand>
        <name>ATP</name>
        <dbReference type="ChEBI" id="CHEBI:30616"/>
    </ligand>
</feature>
<reference evidence="12 13" key="1">
    <citation type="submission" date="2025-04" db="UniProtKB">
        <authorList>
            <consortium name="RefSeq"/>
        </authorList>
    </citation>
    <scope>IDENTIFICATION</scope>
    <source>
        <tissue evidence="12 13">Whole organism</tissue>
    </source>
</reference>
<evidence type="ECO:0000256" key="2">
    <source>
        <dbReference type="ARBA" id="ARBA00006557"/>
    </source>
</evidence>
<evidence type="ECO:0000256" key="6">
    <source>
        <dbReference type="PIRSR" id="PIRSR624869-1"/>
    </source>
</evidence>
<keyword evidence="3" id="KW-0333">Golgi apparatus</keyword>
<evidence type="ECO:0000313" key="11">
    <source>
        <dbReference type="Proteomes" id="UP000504606"/>
    </source>
</evidence>
<gene>
    <name evidence="12 13" type="primary">LOC113204919</name>
</gene>
<feature type="active site" evidence="6">
    <location>
        <position position="372"/>
    </location>
</feature>
<dbReference type="AlphaFoldDB" id="A0A6J1S4Y7"/>
<dbReference type="OrthoDB" id="8583677at2759"/>
<keyword evidence="11" id="KW-1185">Reference proteome</keyword>
<evidence type="ECO:0000313" key="12">
    <source>
        <dbReference type="RefSeq" id="XP_026276082.1"/>
    </source>
</evidence>
<keyword evidence="9" id="KW-0812">Transmembrane</keyword>
<dbReference type="GO" id="GO:0005524">
    <property type="term" value="F:ATP binding"/>
    <property type="evidence" value="ECO:0007669"/>
    <property type="project" value="UniProtKB-KW"/>
</dbReference>
<dbReference type="GO" id="GO:0016773">
    <property type="term" value="F:phosphotransferase activity, alcohol group as acceptor"/>
    <property type="evidence" value="ECO:0007669"/>
    <property type="project" value="TreeGrafter"/>
</dbReference>
<dbReference type="Pfam" id="PF06702">
    <property type="entry name" value="Fam20C"/>
    <property type="match status" value="1"/>
</dbReference>
<feature type="binding site" evidence="8">
    <location>
        <position position="222"/>
    </location>
    <ligand>
        <name>Mn(2+)</name>
        <dbReference type="ChEBI" id="CHEBI:29035"/>
    </ligand>
</feature>
<evidence type="ECO:0000256" key="1">
    <source>
        <dbReference type="ARBA" id="ARBA00004555"/>
    </source>
</evidence>
<dbReference type="RefSeq" id="XP_026276083.1">
    <property type="nucleotide sequence ID" value="XM_026420298.2"/>
</dbReference>
<organism evidence="11 12">
    <name type="scientific">Frankliniella occidentalis</name>
    <name type="common">Western flower thrips</name>
    <name type="synonym">Euthrips occidentalis</name>
    <dbReference type="NCBI Taxonomy" id="133901"/>
    <lineage>
        <taxon>Eukaryota</taxon>
        <taxon>Metazoa</taxon>
        <taxon>Ecdysozoa</taxon>
        <taxon>Arthropoda</taxon>
        <taxon>Hexapoda</taxon>
        <taxon>Insecta</taxon>
        <taxon>Pterygota</taxon>
        <taxon>Neoptera</taxon>
        <taxon>Paraneoptera</taxon>
        <taxon>Thysanoptera</taxon>
        <taxon>Terebrantia</taxon>
        <taxon>Thripoidea</taxon>
        <taxon>Thripidae</taxon>
        <taxon>Frankliniella</taxon>
    </lineage>
</organism>
<dbReference type="GO" id="GO:0046872">
    <property type="term" value="F:metal ion binding"/>
    <property type="evidence" value="ECO:0007669"/>
    <property type="project" value="UniProtKB-KW"/>
</dbReference>
<keyword evidence="9" id="KW-1133">Transmembrane helix</keyword>
<proteinExistence type="inferred from homology"/>
<dbReference type="KEGG" id="foc:113204919"/>
<comment type="subcellular location">
    <subcellularLocation>
        <location evidence="1">Golgi apparatus</location>
    </subcellularLocation>
</comment>
<feature type="binding site" evidence="7">
    <location>
        <begin position="303"/>
        <end position="306"/>
    </location>
    <ligand>
        <name>ATP</name>
        <dbReference type="ChEBI" id="CHEBI:30616"/>
    </ligand>
</feature>
<feature type="binding site" evidence="8">
    <location>
        <position position="391"/>
    </location>
    <ligand>
        <name>Mn(2+)</name>
        <dbReference type="ChEBI" id="CHEBI:29035"/>
    </ligand>
</feature>
<evidence type="ECO:0000259" key="10">
    <source>
        <dbReference type="Pfam" id="PF06702"/>
    </source>
</evidence>
<comment type="similarity">
    <text evidence="2">Belongs to the FAM20 family.</text>
</comment>
<protein>
    <submittedName>
        <fullName evidence="12 13">Glycosaminoglycan xylosylkinase</fullName>
    </submittedName>
</protein>
<keyword evidence="9" id="KW-0472">Membrane</keyword>
<comment type="cofactor">
    <cofactor evidence="8">
        <name>Mn(2+)</name>
        <dbReference type="ChEBI" id="CHEBI:29035"/>
    </cofactor>
</comment>
<keyword evidence="5" id="KW-0325">Glycoprotein</keyword>
<keyword evidence="8" id="KW-0479">Metal-binding</keyword>
<sequence>MSSMGISRNRKGPDKIPRHRGLFLSLFLLIILVLMVNFYFAFVMNSDSNKLLSQTEPSKIFYAQSKVFSSTIRNVILLDSPVKENYNSVGNIIRNASSDFSFKIETLVKKISFKYSKLSPFLHNEISKLWTYLQPSVGTSTQLWSVAKEWVGARNIVPAQAPLLGSVLKTMSFAKIVKAQNAPGGTQLKLLITFEGGQQALFKPQWYKRDEVIEGPVYSGKDRHNAEVAAFHLALLLGLRRVPITAARKINLHTEIMPVASKSLLKTFTVDGKNNTCFYGTCHYCSRSDAVCGNKVWLEGAVILMLPSNFKLKHFRSPWQRTYKENKAAKWEIESNYCESVKSNKIYNPQSGPRLLDLIDAAIFDFLIDNGDRHHYEVRGNVSGAAVLFIDNGKSFGHPFQDHLDILAPLYQCCVLRKTTWERLLLFAGGTLGAALEKLLTTSSITPVLTSFHLTAVNRRLRAIYATAEFCFQKYGIAHVLTDDGYR</sequence>